<sequence length="304" mass="33988">MGFQKQKKPTHALVTQLVTSVLPHKENDVPRLYHVPRNPRYDPGTAVVEHIVLSVTPTPGVYSLIGYPPAELSEVSTLSIPANSTRQPRTLCFLHRPFTLDRRNVRRGTLVLSSHTSFDEVLTTGWNLPLAERLGMNVGESLCIQGYKGDPERKIGILGQIHTPRELLLQHVQQEFGDLEHVHDGLSDEIRVVAIMNAFNEEEVRRVVDMTQQAGWAAPDDDAPGRHVLYLTGQPRALGLEAARTLGVTVACVGHKQAEEWGIRYMAARLRTEFPGVRIDEVYEQEEPVVKKQKPLLVEPITTA</sequence>
<dbReference type="RefSeq" id="XP_033526721.1">
    <property type="nucleotide sequence ID" value="XM_033663402.1"/>
</dbReference>
<reference evidence="1" key="1">
    <citation type="journal article" date="2020" name="Stud. Mycol.">
        <title>101 Dothideomycetes genomes: a test case for predicting lifestyles and emergence of pathogens.</title>
        <authorList>
            <person name="Haridas S."/>
            <person name="Albert R."/>
            <person name="Binder M."/>
            <person name="Bloem J."/>
            <person name="Labutti K."/>
            <person name="Salamov A."/>
            <person name="Andreopoulos B."/>
            <person name="Baker S."/>
            <person name="Barry K."/>
            <person name="Bills G."/>
            <person name="Bluhm B."/>
            <person name="Cannon C."/>
            <person name="Castanera R."/>
            <person name="Culley D."/>
            <person name="Daum C."/>
            <person name="Ezra D."/>
            <person name="Gonzalez J."/>
            <person name="Henrissat B."/>
            <person name="Kuo A."/>
            <person name="Liang C."/>
            <person name="Lipzen A."/>
            <person name="Lutzoni F."/>
            <person name="Magnuson J."/>
            <person name="Mondo S."/>
            <person name="Nolan M."/>
            <person name="Ohm R."/>
            <person name="Pangilinan J."/>
            <person name="Park H.-J."/>
            <person name="Ramirez L."/>
            <person name="Alfaro M."/>
            <person name="Sun H."/>
            <person name="Tritt A."/>
            <person name="Yoshinaga Y."/>
            <person name="Zwiers L.-H."/>
            <person name="Turgeon B."/>
            <person name="Goodwin S."/>
            <person name="Spatafora J."/>
            <person name="Crous P."/>
            <person name="Grigoriev I."/>
        </authorList>
    </citation>
    <scope>NUCLEOTIDE SEQUENCE</scope>
    <source>
        <strain evidence="1">CBS 119687</strain>
    </source>
</reference>
<dbReference type="Gene3D" id="3.40.1390.30">
    <property type="entry name" value="NIF3 (NGG1p interacting factor 3)-like"/>
    <property type="match status" value="2"/>
</dbReference>
<dbReference type="SUPFAM" id="SSF102705">
    <property type="entry name" value="NIF3 (NGG1p interacting factor 3)-like"/>
    <property type="match status" value="1"/>
</dbReference>
<dbReference type="GeneID" id="54403834"/>
<keyword evidence="2" id="KW-1185">Reference proteome</keyword>
<proteinExistence type="predicted"/>
<accession>A0A6A6AN23</accession>
<dbReference type="Proteomes" id="UP000799771">
    <property type="component" value="Unassembled WGS sequence"/>
</dbReference>
<dbReference type="EMBL" id="ML977501">
    <property type="protein sequence ID" value="KAF2132334.1"/>
    <property type="molecule type" value="Genomic_DNA"/>
</dbReference>
<protein>
    <recommendedName>
        <fullName evidence="3">Ngg1p interacting factor 3 nif3 protein</fullName>
    </recommendedName>
</protein>
<dbReference type="OrthoDB" id="2592744at2759"/>
<evidence type="ECO:0000313" key="2">
    <source>
        <dbReference type="Proteomes" id="UP000799771"/>
    </source>
</evidence>
<dbReference type="InterPro" id="IPR036069">
    <property type="entry name" value="DUF34/NIF3_sf"/>
</dbReference>
<evidence type="ECO:0000313" key="1">
    <source>
        <dbReference type="EMBL" id="KAF2132334.1"/>
    </source>
</evidence>
<dbReference type="AlphaFoldDB" id="A0A6A6AN23"/>
<evidence type="ECO:0008006" key="3">
    <source>
        <dbReference type="Google" id="ProtNLM"/>
    </source>
</evidence>
<organism evidence="1 2">
    <name type="scientific">Dothidotthia symphoricarpi CBS 119687</name>
    <dbReference type="NCBI Taxonomy" id="1392245"/>
    <lineage>
        <taxon>Eukaryota</taxon>
        <taxon>Fungi</taxon>
        <taxon>Dikarya</taxon>
        <taxon>Ascomycota</taxon>
        <taxon>Pezizomycotina</taxon>
        <taxon>Dothideomycetes</taxon>
        <taxon>Pleosporomycetidae</taxon>
        <taxon>Pleosporales</taxon>
        <taxon>Dothidotthiaceae</taxon>
        <taxon>Dothidotthia</taxon>
    </lineage>
</organism>
<name>A0A6A6AN23_9PLEO</name>
<gene>
    <name evidence="1" type="ORF">P153DRAFT_285501</name>
</gene>